<evidence type="ECO:0000313" key="16">
    <source>
        <dbReference type="EMBL" id="MDB7082246.1"/>
    </source>
</evidence>
<dbReference type="InterPro" id="IPR004641">
    <property type="entry name" value="RNase_HIII"/>
</dbReference>
<organism evidence="17 18">
    <name type="scientific">Thomasclavelia ramosa</name>
    <dbReference type="NCBI Taxonomy" id="1547"/>
    <lineage>
        <taxon>Bacteria</taxon>
        <taxon>Bacillati</taxon>
        <taxon>Bacillota</taxon>
        <taxon>Erysipelotrichia</taxon>
        <taxon>Erysipelotrichales</taxon>
        <taxon>Coprobacillaceae</taxon>
        <taxon>Thomasclavelia</taxon>
    </lineage>
</organism>
<evidence type="ECO:0000256" key="9">
    <source>
        <dbReference type="ARBA" id="ARBA00022723"/>
    </source>
</evidence>
<feature type="domain" description="RNase H type-2" evidence="15">
    <location>
        <begin position="49"/>
        <end position="262"/>
    </location>
</feature>
<dbReference type="Pfam" id="PF01351">
    <property type="entry name" value="RNase_HII"/>
    <property type="match status" value="1"/>
</dbReference>
<evidence type="ECO:0000313" key="18">
    <source>
        <dbReference type="Proteomes" id="UP000261032"/>
    </source>
</evidence>
<evidence type="ECO:0000256" key="8">
    <source>
        <dbReference type="ARBA" id="ARBA00022722"/>
    </source>
</evidence>
<dbReference type="InterPro" id="IPR036397">
    <property type="entry name" value="RNaseH_sf"/>
</dbReference>
<comment type="caution">
    <text evidence="17">The sequence shown here is derived from an EMBL/GenBank/DDBJ whole genome shotgun (WGS) entry which is preliminary data.</text>
</comment>
<evidence type="ECO:0000256" key="13">
    <source>
        <dbReference type="PROSITE-ProRule" id="PRU01319"/>
    </source>
</evidence>
<comment type="catalytic activity">
    <reaction evidence="1 14">
        <text>Endonucleolytic cleavage to 5'-phosphomonoester.</text>
        <dbReference type="EC" id="3.1.26.4"/>
    </reaction>
</comment>
<dbReference type="AlphaFoldDB" id="A0A3E3EFL2"/>
<dbReference type="Proteomes" id="UP001211987">
    <property type="component" value="Unassembled WGS sequence"/>
</dbReference>
<evidence type="ECO:0000313" key="17">
    <source>
        <dbReference type="EMBL" id="RGD86673.1"/>
    </source>
</evidence>
<dbReference type="GO" id="GO:0046872">
    <property type="term" value="F:metal ion binding"/>
    <property type="evidence" value="ECO:0007669"/>
    <property type="project" value="UniProtKB-KW"/>
</dbReference>
<protein>
    <recommendedName>
        <fullName evidence="14">Ribonuclease</fullName>
        <ecNumber evidence="14">3.1.26.4</ecNumber>
    </recommendedName>
</protein>
<evidence type="ECO:0000256" key="6">
    <source>
        <dbReference type="ARBA" id="ARBA00008378"/>
    </source>
</evidence>
<dbReference type="Gene3D" id="3.30.420.10">
    <property type="entry name" value="Ribonuclease H-like superfamily/Ribonuclease H"/>
    <property type="match status" value="1"/>
</dbReference>
<dbReference type="GO" id="GO:0005737">
    <property type="term" value="C:cytoplasm"/>
    <property type="evidence" value="ECO:0007669"/>
    <property type="project" value="UniProtKB-SubCell"/>
</dbReference>
<evidence type="ECO:0000256" key="12">
    <source>
        <dbReference type="ARBA" id="ARBA00022842"/>
    </source>
</evidence>
<dbReference type="EMBL" id="JAQLKE010000001">
    <property type="protein sequence ID" value="MDB7082246.1"/>
    <property type="molecule type" value="Genomic_DNA"/>
</dbReference>
<keyword evidence="8 14" id="KW-0540">Nuclease</keyword>
<dbReference type="GO" id="GO:0032299">
    <property type="term" value="C:ribonuclease H2 complex"/>
    <property type="evidence" value="ECO:0007669"/>
    <property type="project" value="TreeGrafter"/>
</dbReference>
<evidence type="ECO:0000256" key="2">
    <source>
        <dbReference type="ARBA" id="ARBA00001936"/>
    </source>
</evidence>
<comment type="similarity">
    <text evidence="6">Belongs to the RNase HII family. RnhC subfamily.</text>
</comment>
<evidence type="ECO:0000259" key="15">
    <source>
        <dbReference type="PROSITE" id="PS51975"/>
    </source>
</evidence>
<dbReference type="InterPro" id="IPR024567">
    <property type="entry name" value="RNase_HII/HIII_dom"/>
</dbReference>
<keyword evidence="11 14" id="KW-0378">Hydrolase</keyword>
<name>A0A3E3EFL2_9FIRM</name>
<comment type="function">
    <text evidence="4 14">Endonuclease that specifically degrades the RNA of RNA-DNA hybrids.</text>
</comment>
<comment type="subcellular location">
    <subcellularLocation>
        <location evidence="5">Cytoplasm</location>
    </subcellularLocation>
</comment>
<sequence length="262" mass="29614">MNMNVVRNNSSKRINIINMHAYDKLVAFSDSSMADSSSALNDASKYTNISHIGCDETGSGDFFGPLCVVACYVDERDFDWLVSIGVRDPKDMDNKELVRVAKEIKDRLIYSLLILDNSHYNAMAKAGNNLANIKAKLYNQAVTNVMQKVSMPIKNKLVNQFVSPKTYYNYLKSEVIVVKDLTFVQKGEEKYLAIICSMILSKYAYLQYFSNMSRSLKMKLPRGNSNSVDAIAIEVANKYGAKMLNKVTKTNMTNFKRIKDLI</sequence>
<dbReference type="CDD" id="cd06590">
    <property type="entry name" value="RNase_HII_bacteria_HIII_like"/>
    <property type="match status" value="1"/>
</dbReference>
<comment type="cofactor">
    <cofactor evidence="2">
        <name>Mn(2+)</name>
        <dbReference type="ChEBI" id="CHEBI:29035"/>
    </cofactor>
</comment>
<accession>A0A3E3EFL2</accession>
<keyword evidence="7" id="KW-0963">Cytoplasm</keyword>
<dbReference type="PROSITE" id="PS51975">
    <property type="entry name" value="RNASE_H_2"/>
    <property type="match status" value="1"/>
</dbReference>
<evidence type="ECO:0000256" key="11">
    <source>
        <dbReference type="ARBA" id="ARBA00022801"/>
    </source>
</evidence>
<reference evidence="17 18" key="1">
    <citation type="submission" date="2018-08" db="EMBL/GenBank/DDBJ databases">
        <title>A genome reference for cultivated species of the human gut microbiota.</title>
        <authorList>
            <person name="Zou Y."/>
            <person name="Xue W."/>
            <person name="Luo G."/>
        </authorList>
    </citation>
    <scope>NUCLEOTIDE SEQUENCE [LARGE SCALE GENOMIC DNA]</scope>
    <source>
        <strain evidence="17 18">OM06-4</strain>
    </source>
</reference>
<dbReference type="GeneID" id="64195352"/>
<dbReference type="Proteomes" id="UP000261032">
    <property type="component" value="Unassembled WGS sequence"/>
</dbReference>
<gene>
    <name evidence="17" type="primary">rnhC</name>
    <name evidence="17" type="ORF">DXB93_03955</name>
    <name evidence="16" type="ORF">PM738_00405</name>
</gene>
<dbReference type="InterPro" id="IPR001352">
    <property type="entry name" value="RNase_HII/HIII"/>
</dbReference>
<keyword evidence="9" id="KW-0479">Metal-binding</keyword>
<evidence type="ECO:0000256" key="4">
    <source>
        <dbReference type="ARBA" id="ARBA00004065"/>
    </source>
</evidence>
<dbReference type="PANTHER" id="PTHR10954:SF23">
    <property type="entry name" value="RIBONUCLEASE"/>
    <property type="match status" value="1"/>
</dbReference>
<dbReference type="SUPFAM" id="SSF53098">
    <property type="entry name" value="Ribonuclease H-like"/>
    <property type="match status" value="1"/>
</dbReference>
<dbReference type="PANTHER" id="PTHR10954">
    <property type="entry name" value="RIBONUCLEASE H2 SUBUNIT A"/>
    <property type="match status" value="1"/>
</dbReference>
<evidence type="ECO:0000256" key="3">
    <source>
        <dbReference type="ARBA" id="ARBA00001946"/>
    </source>
</evidence>
<dbReference type="GO" id="GO:0003723">
    <property type="term" value="F:RNA binding"/>
    <property type="evidence" value="ECO:0007669"/>
    <property type="project" value="UniProtKB-UniRule"/>
</dbReference>
<comment type="caution">
    <text evidence="13">Lacks conserved residue(s) required for the propagation of feature annotation.</text>
</comment>
<evidence type="ECO:0000256" key="10">
    <source>
        <dbReference type="ARBA" id="ARBA00022759"/>
    </source>
</evidence>
<dbReference type="EMBL" id="QUSL01000004">
    <property type="protein sequence ID" value="RGD86673.1"/>
    <property type="molecule type" value="Genomic_DNA"/>
</dbReference>
<comment type="cofactor">
    <cofactor evidence="3">
        <name>Mg(2+)</name>
        <dbReference type="ChEBI" id="CHEBI:18420"/>
    </cofactor>
</comment>
<dbReference type="GO" id="GO:0004523">
    <property type="term" value="F:RNA-DNA hybrid ribonuclease activity"/>
    <property type="evidence" value="ECO:0007669"/>
    <property type="project" value="UniProtKB-UniRule"/>
</dbReference>
<reference evidence="16" key="2">
    <citation type="submission" date="2023-01" db="EMBL/GenBank/DDBJ databases">
        <title>Human gut microbiome strain richness.</title>
        <authorList>
            <person name="Chen-Liaw A."/>
        </authorList>
    </citation>
    <scope>NUCLEOTIDE SEQUENCE</scope>
    <source>
        <strain evidence="16">1001217st2_G6_1001217B_191108</strain>
    </source>
</reference>
<evidence type="ECO:0000256" key="5">
    <source>
        <dbReference type="ARBA" id="ARBA00004496"/>
    </source>
</evidence>
<dbReference type="NCBIfam" id="TIGR00716">
    <property type="entry name" value="rnhC"/>
    <property type="match status" value="1"/>
</dbReference>
<dbReference type="RefSeq" id="WP_008791471.1">
    <property type="nucleotide sequence ID" value="NZ_AP031443.1"/>
</dbReference>
<dbReference type="GO" id="GO:0043137">
    <property type="term" value="P:DNA replication, removal of RNA primer"/>
    <property type="evidence" value="ECO:0007669"/>
    <property type="project" value="TreeGrafter"/>
</dbReference>
<evidence type="ECO:0000256" key="7">
    <source>
        <dbReference type="ARBA" id="ARBA00022490"/>
    </source>
</evidence>
<dbReference type="InterPro" id="IPR012337">
    <property type="entry name" value="RNaseH-like_sf"/>
</dbReference>
<keyword evidence="12" id="KW-0460">Magnesium</keyword>
<dbReference type="GO" id="GO:0006298">
    <property type="term" value="P:mismatch repair"/>
    <property type="evidence" value="ECO:0007669"/>
    <property type="project" value="TreeGrafter"/>
</dbReference>
<dbReference type="EC" id="3.1.26.4" evidence="14"/>
<evidence type="ECO:0000256" key="1">
    <source>
        <dbReference type="ARBA" id="ARBA00000077"/>
    </source>
</evidence>
<evidence type="ECO:0000256" key="14">
    <source>
        <dbReference type="RuleBase" id="RU003515"/>
    </source>
</evidence>
<proteinExistence type="inferred from homology"/>
<keyword evidence="10 14" id="KW-0255">Endonuclease</keyword>